<evidence type="ECO:0000313" key="2">
    <source>
        <dbReference type="Proteomes" id="UP000237105"/>
    </source>
</evidence>
<dbReference type="EMBL" id="JXTB01000203">
    <property type="protein sequence ID" value="PON53706.1"/>
    <property type="molecule type" value="Genomic_DNA"/>
</dbReference>
<evidence type="ECO:0000313" key="1">
    <source>
        <dbReference type="EMBL" id="PON53706.1"/>
    </source>
</evidence>
<dbReference type="Proteomes" id="UP000237105">
    <property type="component" value="Unassembled WGS sequence"/>
</dbReference>
<accession>A0A2P5BY60</accession>
<keyword evidence="2" id="KW-1185">Reference proteome</keyword>
<proteinExistence type="predicted"/>
<organism evidence="1 2">
    <name type="scientific">Parasponia andersonii</name>
    <name type="common">Sponia andersonii</name>
    <dbReference type="NCBI Taxonomy" id="3476"/>
    <lineage>
        <taxon>Eukaryota</taxon>
        <taxon>Viridiplantae</taxon>
        <taxon>Streptophyta</taxon>
        <taxon>Embryophyta</taxon>
        <taxon>Tracheophyta</taxon>
        <taxon>Spermatophyta</taxon>
        <taxon>Magnoliopsida</taxon>
        <taxon>eudicotyledons</taxon>
        <taxon>Gunneridae</taxon>
        <taxon>Pentapetalae</taxon>
        <taxon>rosids</taxon>
        <taxon>fabids</taxon>
        <taxon>Rosales</taxon>
        <taxon>Cannabaceae</taxon>
        <taxon>Parasponia</taxon>
    </lineage>
</organism>
<protein>
    <submittedName>
        <fullName evidence="1">Uncharacterized protein</fullName>
    </submittedName>
</protein>
<reference evidence="2" key="1">
    <citation type="submission" date="2016-06" db="EMBL/GenBank/DDBJ databases">
        <title>Parallel loss of symbiosis genes in relatives of nitrogen-fixing non-legume Parasponia.</title>
        <authorList>
            <person name="Van Velzen R."/>
            <person name="Holmer R."/>
            <person name="Bu F."/>
            <person name="Rutten L."/>
            <person name="Van Zeijl A."/>
            <person name="Liu W."/>
            <person name="Santuari L."/>
            <person name="Cao Q."/>
            <person name="Sharma T."/>
            <person name="Shen D."/>
            <person name="Roswanjaya Y."/>
            <person name="Wardhani T."/>
            <person name="Kalhor M.S."/>
            <person name="Jansen J."/>
            <person name="Van den Hoogen J."/>
            <person name="Gungor B."/>
            <person name="Hartog M."/>
            <person name="Hontelez J."/>
            <person name="Verver J."/>
            <person name="Yang W.-C."/>
            <person name="Schijlen E."/>
            <person name="Repin R."/>
            <person name="Schilthuizen M."/>
            <person name="Schranz E."/>
            <person name="Heidstra R."/>
            <person name="Miyata K."/>
            <person name="Fedorova E."/>
            <person name="Kohlen W."/>
            <person name="Bisseling T."/>
            <person name="Smit S."/>
            <person name="Geurts R."/>
        </authorList>
    </citation>
    <scope>NUCLEOTIDE SEQUENCE [LARGE SCALE GENOMIC DNA]</scope>
    <source>
        <strain evidence="2">cv. WU1-14</strain>
    </source>
</reference>
<dbReference type="AlphaFoldDB" id="A0A2P5BY60"/>
<gene>
    <name evidence="1" type="ORF">PanWU01x14_200480</name>
</gene>
<sequence>MRVEDQMISFNVFKETNSPSDLDDYYRVDLVKESIEENTFKKSPLISHEVVIIDEEVKKALGRTSVGEALQYFAKSNPPIKIMEMPLSSSNHYKPYKKDTRKWRTKKKKHGDHQFEPRPRGVLGPSCLKLFMGKLKARWSKLFKETNVSPCDTTSRIKVNIQKLKEYLGGELDRANSPIASPIPL</sequence>
<name>A0A2P5BY60_PARAD</name>
<comment type="caution">
    <text evidence="1">The sequence shown here is derived from an EMBL/GenBank/DDBJ whole genome shotgun (WGS) entry which is preliminary data.</text>
</comment>